<evidence type="ECO:0000313" key="2">
    <source>
        <dbReference type="Proteomes" id="UP000010467"/>
    </source>
</evidence>
<organism evidence="1 2">
    <name type="scientific">Deinococcus peraridilitoris (strain DSM 19664 / LMG 22246 / CIP 109416 / KR-200)</name>
    <dbReference type="NCBI Taxonomy" id="937777"/>
    <lineage>
        <taxon>Bacteria</taxon>
        <taxon>Thermotogati</taxon>
        <taxon>Deinococcota</taxon>
        <taxon>Deinococci</taxon>
        <taxon>Deinococcales</taxon>
        <taxon>Deinococcaceae</taxon>
        <taxon>Deinococcus</taxon>
    </lineage>
</organism>
<dbReference type="EMBL" id="CP003382">
    <property type="protein sequence ID" value="AFZ68347.1"/>
    <property type="molecule type" value="Genomic_DNA"/>
</dbReference>
<dbReference type="KEGG" id="dpd:Deipe_2886"/>
<dbReference type="RefSeq" id="WP_015236649.1">
    <property type="nucleotide sequence ID" value="NC_019793.1"/>
</dbReference>
<name>L0A590_DEIPD</name>
<gene>
    <name evidence="1" type="ordered locus">Deipe_2886</name>
</gene>
<dbReference type="HOGENOM" id="CLU_2632274_0_0_0"/>
<dbReference type="AlphaFoldDB" id="L0A590"/>
<accession>L0A590</accession>
<protein>
    <submittedName>
        <fullName evidence="1">Uncharacterized protein</fullName>
    </submittedName>
</protein>
<dbReference type="Proteomes" id="UP000010467">
    <property type="component" value="Chromosome"/>
</dbReference>
<dbReference type="PATRIC" id="fig|937777.3.peg.2902"/>
<proteinExistence type="predicted"/>
<reference evidence="2" key="1">
    <citation type="submission" date="2012-03" db="EMBL/GenBank/DDBJ databases">
        <title>Complete sequence of chromosome of Deinococcus peraridilitoris DSM 19664.</title>
        <authorList>
            <person name="Lucas S."/>
            <person name="Copeland A."/>
            <person name="Lapidus A."/>
            <person name="Glavina del Rio T."/>
            <person name="Dalin E."/>
            <person name="Tice H."/>
            <person name="Bruce D."/>
            <person name="Goodwin L."/>
            <person name="Pitluck S."/>
            <person name="Peters L."/>
            <person name="Mikhailova N."/>
            <person name="Lu M."/>
            <person name="Kyrpides N."/>
            <person name="Mavromatis K."/>
            <person name="Ivanova N."/>
            <person name="Brettin T."/>
            <person name="Detter J.C."/>
            <person name="Han C."/>
            <person name="Larimer F."/>
            <person name="Land M."/>
            <person name="Hauser L."/>
            <person name="Markowitz V."/>
            <person name="Cheng J.-F."/>
            <person name="Hugenholtz P."/>
            <person name="Woyke T."/>
            <person name="Wu D."/>
            <person name="Pukall R."/>
            <person name="Steenblock K."/>
            <person name="Brambilla E."/>
            <person name="Klenk H.-P."/>
            <person name="Eisen J.A."/>
        </authorList>
    </citation>
    <scope>NUCLEOTIDE SEQUENCE [LARGE SCALE GENOMIC DNA]</scope>
    <source>
        <strain evidence="2">DSM 19664 / LMG 22246 / CIP 109416 / KR-200</strain>
    </source>
</reference>
<evidence type="ECO:0000313" key="1">
    <source>
        <dbReference type="EMBL" id="AFZ68347.1"/>
    </source>
</evidence>
<sequence length="77" mass="8722">MTQRLHDLNVFLEAIRYETQALEALSVQMEGSAIFDDSYLAVMDAYTQLRNLRTGILSTLDVVRQDPPQLEIGPLPE</sequence>
<keyword evidence="2" id="KW-1185">Reference proteome</keyword>